<reference evidence="11" key="2">
    <citation type="submission" date="2021-01" db="UniProtKB">
        <authorList>
            <consortium name="EnsemblMetazoa"/>
        </authorList>
    </citation>
    <scope>IDENTIFICATION</scope>
</reference>
<evidence type="ECO:0000256" key="4">
    <source>
        <dbReference type="ARBA" id="ARBA00023015"/>
    </source>
</evidence>
<keyword evidence="6" id="KW-0804">Transcription</keyword>
<dbReference type="PROSITE" id="PS50020">
    <property type="entry name" value="WW_DOMAIN_2"/>
    <property type="match status" value="2"/>
</dbReference>
<sequence>MEPAGGRKQNAVVHVRGDSGAELDDLFRNVLNTPEAADKVPSQVPWRKRNMPASFFQEPRISHSRESSADSTNYSGNMSNASHEIASRSLGPQGMTIAHSRAHSSPASLQEMRNINPQDVIRNQHLRQQSYDISDTDNPNLPSGWEMAVTPTGQKYFLDTPNSHSNQQTTWEDPRKPQPPSVPNQLSKPNTNTNNNQVQQIIMQGNGQPLPSMHDLGPLPINWEQAVTPEGEVYFINHVERTTTWLDPRIAMRAPGTVQAAAAALQQSQNNSNPPPSHSVATASSTTSLSQQTPQLPPPPPPPPISPPQPPSQQGGPMTQQQQLQQKLRLQRVLMERDCLQRQHMRILQQAQQNPKSLSSCPNLFPRSDRFQNELALRRELRDSLPNNNNNDSITGGTDPFLSSSNTTNFHRREESGDSGCGLSNVSHPRTPEDLLNTLEDMDSSEAPPTDRKPLDKQAPRPLPPLASMGDFLETLPSTNVDMASMDTMDPSDSGTAVTSMDSDDLVPSLPEALDSDILSDVGDVGDVNNFLTWL</sequence>
<feature type="compositionally biased region" description="Polar residues" evidence="9">
    <location>
        <begin position="69"/>
        <end position="79"/>
    </location>
</feature>
<comment type="subcellular location">
    <subcellularLocation>
        <location evidence="2">Cytoplasm</location>
    </subcellularLocation>
    <subcellularLocation>
        <location evidence="1">Nucleus</location>
    </subcellularLocation>
</comment>
<evidence type="ECO:0000256" key="2">
    <source>
        <dbReference type="ARBA" id="ARBA00004496"/>
    </source>
</evidence>
<evidence type="ECO:0000256" key="7">
    <source>
        <dbReference type="ARBA" id="ARBA00023242"/>
    </source>
</evidence>
<feature type="domain" description="WW" evidence="10">
    <location>
        <begin position="217"/>
        <end position="250"/>
    </location>
</feature>
<dbReference type="Pfam" id="PF15238">
    <property type="entry name" value="TEADIR3"/>
    <property type="match status" value="1"/>
</dbReference>
<reference evidence="12" key="1">
    <citation type="submission" date="2015-02" db="EMBL/GenBank/DDBJ databases">
        <title>Genome sequencing for Strongylocentrotus purpuratus.</title>
        <authorList>
            <person name="Murali S."/>
            <person name="Liu Y."/>
            <person name="Vee V."/>
            <person name="English A."/>
            <person name="Wang M."/>
            <person name="Skinner E."/>
            <person name="Han Y."/>
            <person name="Muzny D.M."/>
            <person name="Worley K.C."/>
            <person name="Gibbs R.A."/>
        </authorList>
    </citation>
    <scope>NUCLEOTIDE SEQUENCE</scope>
</reference>
<dbReference type="PANTHER" id="PTHR17616">
    <property type="entry name" value="YES-ASSOCIATED PROTEIN YAP1 FAMILY MEMBER"/>
    <property type="match status" value="1"/>
</dbReference>
<feature type="compositionally biased region" description="Pro residues" evidence="9">
    <location>
        <begin position="295"/>
        <end position="311"/>
    </location>
</feature>
<dbReference type="InterPro" id="IPR001202">
    <property type="entry name" value="WW_dom"/>
</dbReference>
<dbReference type="Proteomes" id="UP000007110">
    <property type="component" value="Unassembled WGS sequence"/>
</dbReference>
<organism evidence="11 12">
    <name type="scientific">Strongylocentrotus purpuratus</name>
    <name type="common">Purple sea urchin</name>
    <dbReference type="NCBI Taxonomy" id="7668"/>
    <lineage>
        <taxon>Eukaryota</taxon>
        <taxon>Metazoa</taxon>
        <taxon>Echinodermata</taxon>
        <taxon>Eleutherozoa</taxon>
        <taxon>Echinozoa</taxon>
        <taxon>Echinoidea</taxon>
        <taxon>Euechinoidea</taxon>
        <taxon>Echinacea</taxon>
        <taxon>Camarodonta</taxon>
        <taxon>Echinidea</taxon>
        <taxon>Strongylocentrotidae</taxon>
        <taxon>Strongylocentrotus</taxon>
    </lineage>
</organism>
<evidence type="ECO:0000256" key="1">
    <source>
        <dbReference type="ARBA" id="ARBA00004123"/>
    </source>
</evidence>
<keyword evidence="3" id="KW-0963">Cytoplasm</keyword>
<dbReference type="FunFam" id="2.20.70.10:FF:000019">
    <property type="entry name" value="Putative transcriptional coactivator YAP1"/>
    <property type="match status" value="1"/>
</dbReference>
<evidence type="ECO:0000313" key="12">
    <source>
        <dbReference type="Proteomes" id="UP000007110"/>
    </source>
</evidence>
<dbReference type="SMART" id="SM00456">
    <property type="entry name" value="WW"/>
    <property type="match status" value="2"/>
</dbReference>
<dbReference type="EnsemblMetazoa" id="XM_011680013">
    <property type="protein sequence ID" value="XP_011678315"/>
    <property type="gene ID" value="LOC584590"/>
</dbReference>
<dbReference type="RefSeq" id="XP_011678315.1">
    <property type="nucleotide sequence ID" value="XM_011680013.2"/>
</dbReference>
<feature type="region of interest" description="Disordered" evidence="9">
    <location>
        <begin position="34"/>
        <end position="79"/>
    </location>
</feature>
<dbReference type="GO" id="GO:0005737">
    <property type="term" value="C:cytoplasm"/>
    <property type="evidence" value="ECO:0007669"/>
    <property type="project" value="UniProtKB-SubCell"/>
</dbReference>
<protein>
    <recommendedName>
        <fullName evidence="10">WW domain-containing protein</fullName>
    </recommendedName>
</protein>
<dbReference type="GeneID" id="584590"/>
<dbReference type="GO" id="GO:0045944">
    <property type="term" value="P:positive regulation of transcription by RNA polymerase II"/>
    <property type="evidence" value="ECO:0000318"/>
    <property type="project" value="GO_Central"/>
</dbReference>
<dbReference type="AlphaFoldDB" id="A0A7M7HL54"/>
<proteinExistence type="inferred from homology"/>
<dbReference type="Gene3D" id="2.20.70.10">
    <property type="match status" value="2"/>
</dbReference>
<keyword evidence="7" id="KW-0539">Nucleus</keyword>
<dbReference type="InParanoid" id="A0A7M7HL54"/>
<dbReference type="InterPro" id="IPR051583">
    <property type="entry name" value="YAP1"/>
</dbReference>
<keyword evidence="5" id="KW-0010">Activator</keyword>
<dbReference type="InterPro" id="IPR053819">
    <property type="entry name" value="TEADIR3_omega_loop"/>
</dbReference>
<feature type="region of interest" description="Disordered" evidence="9">
    <location>
        <begin position="381"/>
        <end position="465"/>
    </location>
</feature>
<feature type="region of interest" description="Disordered" evidence="9">
    <location>
        <begin position="261"/>
        <end position="327"/>
    </location>
</feature>
<dbReference type="GO" id="GO:0035329">
    <property type="term" value="P:hippo signaling"/>
    <property type="evidence" value="ECO:0000318"/>
    <property type="project" value="GO_Central"/>
</dbReference>
<feature type="compositionally biased region" description="Basic and acidic residues" evidence="9">
    <location>
        <begin position="449"/>
        <end position="459"/>
    </location>
</feature>
<feature type="compositionally biased region" description="Low complexity" evidence="9">
    <location>
        <begin position="261"/>
        <end position="294"/>
    </location>
</feature>
<dbReference type="CDD" id="cd00201">
    <property type="entry name" value="WW"/>
    <property type="match status" value="2"/>
</dbReference>
<dbReference type="GO" id="GO:0005634">
    <property type="term" value="C:nucleus"/>
    <property type="evidence" value="ECO:0007669"/>
    <property type="project" value="UniProtKB-SubCell"/>
</dbReference>
<feature type="compositionally biased region" description="Polar residues" evidence="9">
    <location>
        <begin position="160"/>
        <end position="171"/>
    </location>
</feature>
<keyword evidence="12" id="KW-1185">Reference proteome</keyword>
<dbReference type="CTD" id="10413"/>
<evidence type="ECO:0000259" key="10">
    <source>
        <dbReference type="PROSITE" id="PS50020"/>
    </source>
</evidence>
<feature type="compositionally biased region" description="Low complexity" evidence="9">
    <location>
        <begin position="312"/>
        <end position="327"/>
    </location>
</feature>
<dbReference type="PROSITE" id="PS01159">
    <property type="entry name" value="WW_DOMAIN_1"/>
    <property type="match status" value="1"/>
</dbReference>
<dbReference type="OrthoDB" id="2020426at2759"/>
<dbReference type="Pfam" id="PF00397">
    <property type="entry name" value="WW"/>
    <property type="match status" value="2"/>
</dbReference>
<comment type="similarity">
    <text evidence="8">Belongs to the YAP1 family.</text>
</comment>
<dbReference type="KEGG" id="spu:584590"/>
<dbReference type="OMA" id="IIHPRAN"/>
<evidence type="ECO:0000256" key="9">
    <source>
        <dbReference type="SAM" id="MobiDB-lite"/>
    </source>
</evidence>
<dbReference type="Gene3D" id="6.20.430.10">
    <property type="match status" value="1"/>
</dbReference>
<evidence type="ECO:0000256" key="8">
    <source>
        <dbReference type="ARBA" id="ARBA00038057"/>
    </source>
</evidence>
<evidence type="ECO:0000256" key="6">
    <source>
        <dbReference type="ARBA" id="ARBA00023163"/>
    </source>
</evidence>
<dbReference type="SUPFAM" id="SSF51045">
    <property type="entry name" value="WW domain"/>
    <property type="match status" value="2"/>
</dbReference>
<dbReference type="PANTHER" id="PTHR17616:SF8">
    <property type="entry name" value="TRANSCRIPTIONAL COACTIVATOR YORKIE"/>
    <property type="match status" value="1"/>
</dbReference>
<evidence type="ECO:0000256" key="3">
    <source>
        <dbReference type="ARBA" id="ARBA00022490"/>
    </source>
</evidence>
<accession>A0A7M7HL54</accession>
<dbReference type="FunCoup" id="A0A7M7HL54">
    <property type="interactions" value="1120"/>
</dbReference>
<evidence type="ECO:0000313" key="11">
    <source>
        <dbReference type="EnsemblMetazoa" id="XP_011678315"/>
    </source>
</evidence>
<feature type="compositionally biased region" description="Polar residues" evidence="9">
    <location>
        <begin position="385"/>
        <end position="409"/>
    </location>
</feature>
<dbReference type="InterPro" id="IPR036020">
    <property type="entry name" value="WW_dom_sf"/>
</dbReference>
<feature type="domain" description="WW" evidence="10">
    <location>
        <begin position="139"/>
        <end position="176"/>
    </location>
</feature>
<name>A0A7M7HL54_STRPU</name>
<feature type="region of interest" description="Disordered" evidence="9">
    <location>
        <begin position="155"/>
        <end position="193"/>
    </location>
</feature>
<evidence type="ECO:0000256" key="5">
    <source>
        <dbReference type="ARBA" id="ARBA00023159"/>
    </source>
</evidence>
<keyword evidence="4" id="KW-0805">Transcription regulation</keyword>
<dbReference type="GO" id="GO:0003713">
    <property type="term" value="F:transcription coactivator activity"/>
    <property type="evidence" value="ECO:0000318"/>
    <property type="project" value="GO_Central"/>
</dbReference>